<dbReference type="HOGENOM" id="CLU_2393000_0_0_2"/>
<accession>A0A060HJA9</accession>
<evidence type="ECO:0000313" key="2">
    <source>
        <dbReference type="Proteomes" id="UP000027093"/>
    </source>
</evidence>
<sequence length="93" mass="10642">MGMMMEVETEMESSMVKRRENYSANCGFCDLVLVGREQFIGHMIHSHDLQCEQAGRLWRALEERRGSISQQRGFVNLVQSSSRCHFSVDNSGV</sequence>
<dbReference type="EMBL" id="CP007536">
    <property type="protein sequence ID" value="AIC16654.1"/>
    <property type="molecule type" value="Genomic_DNA"/>
</dbReference>
<name>A0A060HJA9_9ARCH</name>
<keyword evidence="2" id="KW-1185">Reference proteome</keyword>
<proteinExistence type="predicted"/>
<dbReference type="KEGG" id="nvn:NVIE_023930"/>
<protein>
    <submittedName>
        <fullName evidence="1">Uncharacterized protein</fullName>
    </submittedName>
</protein>
<evidence type="ECO:0000313" key="1">
    <source>
        <dbReference type="EMBL" id="AIC16654.1"/>
    </source>
</evidence>
<dbReference type="AlphaFoldDB" id="A0A060HJA9"/>
<organism evidence="1 2">
    <name type="scientific">Nitrososphaera viennensis EN76</name>
    <dbReference type="NCBI Taxonomy" id="926571"/>
    <lineage>
        <taxon>Archaea</taxon>
        <taxon>Nitrososphaerota</taxon>
        <taxon>Nitrososphaeria</taxon>
        <taxon>Nitrososphaerales</taxon>
        <taxon>Nitrososphaeraceae</taxon>
        <taxon>Nitrososphaera</taxon>
    </lineage>
</organism>
<dbReference type="Proteomes" id="UP000027093">
    <property type="component" value="Chromosome"/>
</dbReference>
<dbReference type="STRING" id="926571.NVIE_023930"/>
<reference evidence="1 2" key="1">
    <citation type="journal article" date="2014" name="Int. J. Syst. Evol. Microbiol.">
        <title>Nitrososphaera viennensis gen. nov., sp. nov., an aerobic and mesophilic, ammonia-oxidizing archaeon from soil and a member of the archaeal phylum Thaumarchaeota.</title>
        <authorList>
            <person name="Stieglmeier M."/>
            <person name="Klingl A."/>
            <person name="Alves R.J."/>
            <person name="Rittmann S.K."/>
            <person name="Melcher M."/>
            <person name="Leisch N."/>
            <person name="Schleper C."/>
        </authorList>
    </citation>
    <scope>NUCLEOTIDE SEQUENCE [LARGE SCALE GENOMIC DNA]</scope>
    <source>
        <strain evidence="1">EN76</strain>
    </source>
</reference>
<gene>
    <name evidence="1" type="ORF">NVIE_023930</name>
</gene>